<dbReference type="InterPro" id="IPR044824">
    <property type="entry name" value="MAIN-like"/>
</dbReference>
<comment type="caution">
    <text evidence="3">The sequence shown here is derived from an EMBL/GenBank/DDBJ whole genome shotgun (WGS) entry which is preliminary data.</text>
</comment>
<feature type="region of interest" description="Disordered" evidence="1">
    <location>
        <begin position="307"/>
        <end position="326"/>
    </location>
</feature>
<organism evidence="3 4">
    <name type="scientific">Gossypium anomalum</name>
    <dbReference type="NCBI Taxonomy" id="47600"/>
    <lineage>
        <taxon>Eukaryota</taxon>
        <taxon>Viridiplantae</taxon>
        <taxon>Streptophyta</taxon>
        <taxon>Embryophyta</taxon>
        <taxon>Tracheophyta</taxon>
        <taxon>Spermatophyta</taxon>
        <taxon>Magnoliopsida</taxon>
        <taxon>eudicotyledons</taxon>
        <taxon>Gunneridae</taxon>
        <taxon>Pentapetalae</taxon>
        <taxon>rosids</taxon>
        <taxon>malvids</taxon>
        <taxon>Malvales</taxon>
        <taxon>Malvaceae</taxon>
        <taxon>Malvoideae</taxon>
        <taxon>Gossypium</taxon>
    </lineage>
</organism>
<dbReference type="AlphaFoldDB" id="A0A8J6CSP7"/>
<evidence type="ECO:0000313" key="4">
    <source>
        <dbReference type="Proteomes" id="UP000701853"/>
    </source>
</evidence>
<evidence type="ECO:0000259" key="2">
    <source>
        <dbReference type="Pfam" id="PF10536"/>
    </source>
</evidence>
<dbReference type="PANTHER" id="PTHR46033:SF8">
    <property type="entry name" value="PROTEIN MAINTENANCE OF MERISTEMS-LIKE"/>
    <property type="match status" value="1"/>
</dbReference>
<dbReference type="InterPro" id="IPR019557">
    <property type="entry name" value="AminoTfrase-like_pln_mobile"/>
</dbReference>
<gene>
    <name evidence="3" type="ORF">CXB51_028345</name>
</gene>
<sequence length="543" mass="61857">MSYLELAGFESATLIQTFDLRYNLISALVEHWCPETHTFHLLCGECIVTLEDVALQLGLPINESAVTGVRTITEPAALCYSLLGVSPNDAESKFMSLRFSWLKANFEHLLINATKQKVMCAAQAYIMHIIGGVLMSDANSNRVHLMYLLLLTNLQNVRSYSWDFAVLAMLYHELCWTTKPDAIDIGRCLILLQSWALYRMSFLASVRHQAYIFPLVNKWSNNPGIGRLCTISIYRLMVEQHVNLSRCRIKDQKLRLLYPRLPIFILTYGALKHQLSISRQLSGIMGIKYSGNLVVFVDCSPSHMHRLGAYEPEPEPEPKPEPELEPKWSHTYFGDSSYHLELWANDYFPGSLGHNYHFRFDIFSPITPQYSTPLDPYPPRYSTPPQSYPSQYNPPLRSSSSMPFRAYDFPCKRELIELFTIQMGHTPMWVGRVVKHARVPNPCTDLTCPGHTPMSLGRVLHTVETHDHVSAPVANSKLKFKNAGDTRPNHTPNGQAIWSYMGSHIVANSSAMVLHDSYIDAMSQTWYYTKSHNDAISQIWSYT</sequence>
<dbReference type="EMBL" id="JAHUZN010000011">
    <property type="protein sequence ID" value="KAG8478568.1"/>
    <property type="molecule type" value="Genomic_DNA"/>
</dbReference>
<dbReference type="PANTHER" id="PTHR46033">
    <property type="entry name" value="PROTEIN MAIN-LIKE 2"/>
    <property type="match status" value="1"/>
</dbReference>
<protein>
    <recommendedName>
        <fullName evidence="2">Aminotransferase-like plant mobile domain-containing protein</fullName>
    </recommendedName>
</protein>
<dbReference type="Pfam" id="PF10536">
    <property type="entry name" value="PMD"/>
    <property type="match status" value="1"/>
</dbReference>
<feature type="domain" description="Aminotransferase-like plant mobile" evidence="2">
    <location>
        <begin position="8"/>
        <end position="221"/>
    </location>
</feature>
<dbReference type="OrthoDB" id="1936739at2759"/>
<feature type="compositionally biased region" description="Basic and acidic residues" evidence="1">
    <location>
        <begin position="316"/>
        <end position="326"/>
    </location>
</feature>
<name>A0A8J6CSP7_9ROSI</name>
<reference evidence="3 4" key="1">
    <citation type="journal article" date="2021" name="bioRxiv">
        <title>The Gossypium anomalum genome as a resource for cotton improvement and evolutionary analysis of hybrid incompatibility.</title>
        <authorList>
            <person name="Grover C.E."/>
            <person name="Yuan D."/>
            <person name="Arick M.A."/>
            <person name="Miller E.R."/>
            <person name="Hu G."/>
            <person name="Peterson D.G."/>
            <person name="Wendel J.F."/>
            <person name="Udall J.A."/>
        </authorList>
    </citation>
    <scope>NUCLEOTIDE SEQUENCE [LARGE SCALE GENOMIC DNA]</scope>
    <source>
        <strain evidence="3">JFW-Udall</strain>
        <tissue evidence="3">Leaf</tissue>
    </source>
</reference>
<accession>A0A8J6CSP7</accession>
<keyword evidence="4" id="KW-1185">Reference proteome</keyword>
<dbReference type="Proteomes" id="UP000701853">
    <property type="component" value="Chromosome 11"/>
</dbReference>
<evidence type="ECO:0000313" key="3">
    <source>
        <dbReference type="EMBL" id="KAG8478568.1"/>
    </source>
</evidence>
<dbReference type="GO" id="GO:0010073">
    <property type="term" value="P:meristem maintenance"/>
    <property type="evidence" value="ECO:0007669"/>
    <property type="project" value="InterPro"/>
</dbReference>
<proteinExistence type="predicted"/>
<evidence type="ECO:0000256" key="1">
    <source>
        <dbReference type="SAM" id="MobiDB-lite"/>
    </source>
</evidence>